<evidence type="ECO:0000313" key="1">
    <source>
        <dbReference type="EMBL" id="KAH3771589.1"/>
    </source>
</evidence>
<keyword evidence="2" id="KW-1185">Reference proteome</keyword>
<comment type="caution">
    <text evidence="1">The sequence shown here is derived from an EMBL/GenBank/DDBJ whole genome shotgun (WGS) entry which is preliminary data.</text>
</comment>
<proteinExistence type="predicted"/>
<reference evidence="1" key="2">
    <citation type="submission" date="2020-11" db="EMBL/GenBank/DDBJ databases">
        <authorList>
            <person name="McCartney M.A."/>
            <person name="Auch B."/>
            <person name="Kono T."/>
            <person name="Mallez S."/>
            <person name="Becker A."/>
            <person name="Gohl D.M."/>
            <person name="Silverstein K.A.T."/>
            <person name="Koren S."/>
            <person name="Bechman K.B."/>
            <person name="Herman A."/>
            <person name="Abrahante J.E."/>
            <person name="Garbe J."/>
        </authorList>
    </citation>
    <scope>NUCLEOTIDE SEQUENCE</scope>
    <source>
        <strain evidence="1">Duluth1</strain>
        <tissue evidence="1">Whole animal</tissue>
    </source>
</reference>
<evidence type="ECO:0000313" key="2">
    <source>
        <dbReference type="Proteomes" id="UP000828390"/>
    </source>
</evidence>
<name>A0A9D4IFL2_DREPO</name>
<accession>A0A9D4IFL2</accession>
<gene>
    <name evidence="1" type="ORF">DPMN_172914</name>
</gene>
<organism evidence="1 2">
    <name type="scientific">Dreissena polymorpha</name>
    <name type="common">Zebra mussel</name>
    <name type="synonym">Mytilus polymorpha</name>
    <dbReference type="NCBI Taxonomy" id="45954"/>
    <lineage>
        <taxon>Eukaryota</taxon>
        <taxon>Metazoa</taxon>
        <taxon>Spiralia</taxon>
        <taxon>Lophotrochozoa</taxon>
        <taxon>Mollusca</taxon>
        <taxon>Bivalvia</taxon>
        <taxon>Autobranchia</taxon>
        <taxon>Heteroconchia</taxon>
        <taxon>Euheterodonta</taxon>
        <taxon>Imparidentia</taxon>
        <taxon>Neoheterodontei</taxon>
        <taxon>Myida</taxon>
        <taxon>Dreissenoidea</taxon>
        <taxon>Dreissenidae</taxon>
        <taxon>Dreissena</taxon>
    </lineage>
</organism>
<dbReference type="EMBL" id="JAIWYP010000009">
    <property type="protein sequence ID" value="KAH3771589.1"/>
    <property type="molecule type" value="Genomic_DNA"/>
</dbReference>
<dbReference type="Proteomes" id="UP000828390">
    <property type="component" value="Unassembled WGS sequence"/>
</dbReference>
<protein>
    <submittedName>
        <fullName evidence="1">Uncharacterized protein</fullName>
    </submittedName>
</protein>
<sequence>MPERHTGKNIAIRLKDCVDEFGLKGCVVACVHDNARNMDMAGRLCPGMAGPPLFCAHPSVVREAGHGASISGRCDVEGT</sequence>
<reference evidence="1" key="1">
    <citation type="journal article" date="2019" name="bioRxiv">
        <title>The Genome of the Zebra Mussel, Dreissena polymorpha: A Resource for Invasive Species Research.</title>
        <authorList>
            <person name="McCartney M.A."/>
            <person name="Auch B."/>
            <person name="Kono T."/>
            <person name="Mallez S."/>
            <person name="Zhang Y."/>
            <person name="Obille A."/>
            <person name="Becker A."/>
            <person name="Abrahante J.E."/>
            <person name="Garbe J."/>
            <person name="Badalamenti J.P."/>
            <person name="Herman A."/>
            <person name="Mangelson H."/>
            <person name="Liachko I."/>
            <person name="Sullivan S."/>
            <person name="Sone E.D."/>
            <person name="Koren S."/>
            <person name="Silverstein K.A.T."/>
            <person name="Beckman K.B."/>
            <person name="Gohl D.M."/>
        </authorList>
    </citation>
    <scope>NUCLEOTIDE SEQUENCE</scope>
    <source>
        <strain evidence="1">Duluth1</strain>
        <tissue evidence="1">Whole animal</tissue>
    </source>
</reference>
<dbReference type="AlphaFoldDB" id="A0A9D4IFL2"/>